<dbReference type="GO" id="GO:0009691">
    <property type="term" value="P:cytokinin biosynthetic process"/>
    <property type="evidence" value="ECO:0007669"/>
    <property type="project" value="UniProtKB-UniRule"/>
</dbReference>
<dbReference type="Proteomes" id="UP000235584">
    <property type="component" value="Chromosome"/>
</dbReference>
<dbReference type="Pfam" id="PF03641">
    <property type="entry name" value="Lysine_decarbox"/>
    <property type="match status" value="1"/>
</dbReference>
<dbReference type="OrthoDB" id="9801098at2"/>
<dbReference type="GO" id="GO:0005829">
    <property type="term" value="C:cytosol"/>
    <property type="evidence" value="ECO:0007669"/>
    <property type="project" value="TreeGrafter"/>
</dbReference>
<evidence type="ECO:0000256" key="3">
    <source>
        <dbReference type="RuleBase" id="RU363015"/>
    </source>
</evidence>
<keyword evidence="3" id="KW-0378">Hydrolase</keyword>
<dbReference type="InterPro" id="IPR005269">
    <property type="entry name" value="LOG"/>
</dbReference>
<keyword evidence="3" id="KW-0203">Cytokinin biosynthesis</keyword>
<name>A0A2K9NYG1_BACTC</name>
<dbReference type="KEGG" id="bsto:C0V70_16895"/>
<sequence length="180" mass="19795">MKNLCIFCGSASGQGSKYLELGHAIGELLVKNNVGLVYGGASIGLMGAIADSVLKNKGRVIGVIPQALVDYEVAHSGLTQLHVVDNMHQRKQLMYDNADAFLSLPGGMGTLDEMFEVLTWTQLKYHQKPSYILNFEGFYDSLLSYLRHSNAEGFIKGEHLNLLHELKTLSDVEKILLQGV</sequence>
<dbReference type="PANTHER" id="PTHR31223">
    <property type="entry name" value="LOG FAMILY PROTEIN YJL055W"/>
    <property type="match status" value="1"/>
</dbReference>
<evidence type="ECO:0000313" key="4">
    <source>
        <dbReference type="EMBL" id="AUN99754.1"/>
    </source>
</evidence>
<protein>
    <recommendedName>
        <fullName evidence="3">Cytokinin riboside 5'-monophosphate phosphoribohydrolase</fullName>
        <ecNumber evidence="3">3.2.2.n1</ecNumber>
    </recommendedName>
</protein>
<dbReference type="Gene3D" id="3.40.50.450">
    <property type="match status" value="1"/>
</dbReference>
<dbReference type="PANTHER" id="PTHR31223:SF70">
    <property type="entry name" value="LOG FAMILY PROTEIN YJL055W"/>
    <property type="match status" value="1"/>
</dbReference>
<evidence type="ECO:0000313" key="5">
    <source>
        <dbReference type="Proteomes" id="UP000235584"/>
    </source>
</evidence>
<gene>
    <name evidence="4" type="ORF">C0V70_16895</name>
</gene>
<dbReference type="InterPro" id="IPR031100">
    <property type="entry name" value="LOG_fam"/>
</dbReference>
<comment type="catalytic activity">
    <reaction evidence="1">
        <text>AMP + H2O = D-ribose 5-phosphate + adenine</text>
        <dbReference type="Rhea" id="RHEA:20129"/>
        <dbReference type="ChEBI" id="CHEBI:15377"/>
        <dbReference type="ChEBI" id="CHEBI:16708"/>
        <dbReference type="ChEBI" id="CHEBI:78346"/>
        <dbReference type="ChEBI" id="CHEBI:456215"/>
        <dbReference type="EC" id="3.2.2.4"/>
    </reaction>
</comment>
<evidence type="ECO:0000256" key="1">
    <source>
        <dbReference type="ARBA" id="ARBA00000274"/>
    </source>
</evidence>
<dbReference type="RefSeq" id="WP_102245043.1">
    <property type="nucleotide sequence ID" value="NZ_CP025704.1"/>
</dbReference>
<organism evidence="4 5">
    <name type="scientific">Bacteriovorax stolpii</name>
    <name type="common">Bdellovibrio stolpii</name>
    <dbReference type="NCBI Taxonomy" id="960"/>
    <lineage>
        <taxon>Bacteria</taxon>
        <taxon>Pseudomonadati</taxon>
        <taxon>Bdellovibrionota</taxon>
        <taxon>Bacteriovoracia</taxon>
        <taxon>Bacteriovoracales</taxon>
        <taxon>Bacteriovoracaceae</taxon>
        <taxon>Bacteriovorax</taxon>
    </lineage>
</organism>
<dbReference type="SUPFAM" id="SSF102405">
    <property type="entry name" value="MCP/YpsA-like"/>
    <property type="match status" value="1"/>
</dbReference>
<accession>A0A2K9NYG1</accession>
<keyword evidence="5" id="KW-1185">Reference proteome</keyword>
<reference evidence="4 5" key="1">
    <citation type="submission" date="2018-01" db="EMBL/GenBank/DDBJ databases">
        <title>Complete genome sequence of Bacteriovorax stolpii DSM12778.</title>
        <authorList>
            <person name="Tang B."/>
            <person name="Chang J."/>
        </authorList>
    </citation>
    <scope>NUCLEOTIDE SEQUENCE [LARGE SCALE GENOMIC DNA]</scope>
    <source>
        <strain evidence="4 5">DSM 12778</strain>
    </source>
</reference>
<proteinExistence type="inferred from homology"/>
<evidence type="ECO:0000256" key="2">
    <source>
        <dbReference type="ARBA" id="ARBA00006763"/>
    </source>
</evidence>
<dbReference type="NCBIfam" id="TIGR00730">
    <property type="entry name" value="Rossman fold protein, TIGR00730 family"/>
    <property type="match status" value="1"/>
</dbReference>
<dbReference type="AlphaFoldDB" id="A0A2K9NYG1"/>
<dbReference type="EC" id="3.2.2.n1" evidence="3"/>
<dbReference type="GO" id="GO:0008714">
    <property type="term" value="F:AMP nucleosidase activity"/>
    <property type="evidence" value="ECO:0007669"/>
    <property type="project" value="UniProtKB-EC"/>
</dbReference>
<comment type="similarity">
    <text evidence="2 3">Belongs to the LOG family.</text>
</comment>
<dbReference type="EMBL" id="CP025704">
    <property type="protein sequence ID" value="AUN99754.1"/>
    <property type="molecule type" value="Genomic_DNA"/>
</dbReference>